<accession>A0A5P1EL49</accession>
<dbReference type="OMA" id="AHIQDVC"/>
<dbReference type="AlphaFoldDB" id="A0A5P1EL49"/>
<dbReference type="Gramene" id="ONK65927">
    <property type="protein sequence ID" value="ONK65927"/>
    <property type="gene ID" value="A4U43_C06F2420"/>
</dbReference>
<keyword evidence="1" id="KW-0560">Oxidoreductase</keyword>
<dbReference type="PANTHER" id="PTHR10366">
    <property type="entry name" value="NAD DEPENDENT EPIMERASE/DEHYDRATASE"/>
    <property type="match status" value="1"/>
</dbReference>
<evidence type="ECO:0000259" key="2">
    <source>
        <dbReference type="Pfam" id="PF01370"/>
    </source>
</evidence>
<feature type="domain" description="NAD-dependent epimerase/dehydratase" evidence="2">
    <location>
        <begin position="4"/>
        <end position="256"/>
    </location>
</feature>
<dbReference type="OrthoDB" id="2735536at2759"/>
<dbReference type="Pfam" id="PF01370">
    <property type="entry name" value="Epimerase"/>
    <property type="match status" value="1"/>
</dbReference>
<evidence type="ECO:0000313" key="4">
    <source>
        <dbReference type="Proteomes" id="UP000243459"/>
    </source>
</evidence>
<dbReference type="InterPro" id="IPR001509">
    <property type="entry name" value="Epimerase_deHydtase"/>
</dbReference>
<dbReference type="EMBL" id="CM007386">
    <property type="protein sequence ID" value="ONK65927.1"/>
    <property type="molecule type" value="Genomic_DNA"/>
</dbReference>
<dbReference type="GO" id="GO:0016616">
    <property type="term" value="F:oxidoreductase activity, acting on the CH-OH group of donors, NAD or NADP as acceptor"/>
    <property type="evidence" value="ECO:0007669"/>
    <property type="project" value="TreeGrafter"/>
</dbReference>
<dbReference type="Gene3D" id="3.40.50.720">
    <property type="entry name" value="NAD(P)-binding Rossmann-like Domain"/>
    <property type="match status" value="1"/>
</dbReference>
<name>A0A5P1EL49_ASPOF</name>
<dbReference type="FunFam" id="3.40.50.720:FF:000085">
    <property type="entry name" value="Dihydroflavonol reductase"/>
    <property type="match status" value="1"/>
</dbReference>
<evidence type="ECO:0000313" key="3">
    <source>
        <dbReference type="EMBL" id="ONK65927.1"/>
    </source>
</evidence>
<dbReference type="InterPro" id="IPR050425">
    <property type="entry name" value="NAD(P)_dehydrat-like"/>
</dbReference>
<protein>
    <recommendedName>
        <fullName evidence="2">NAD-dependent epimerase/dehydratase domain-containing protein</fullName>
    </recommendedName>
</protein>
<dbReference type="InterPro" id="IPR036291">
    <property type="entry name" value="NAD(P)-bd_dom_sf"/>
</dbReference>
<organism evidence="3 4">
    <name type="scientific">Asparagus officinalis</name>
    <name type="common">Garden asparagus</name>
    <dbReference type="NCBI Taxonomy" id="4686"/>
    <lineage>
        <taxon>Eukaryota</taxon>
        <taxon>Viridiplantae</taxon>
        <taxon>Streptophyta</taxon>
        <taxon>Embryophyta</taxon>
        <taxon>Tracheophyta</taxon>
        <taxon>Spermatophyta</taxon>
        <taxon>Magnoliopsida</taxon>
        <taxon>Liliopsida</taxon>
        <taxon>Asparagales</taxon>
        <taxon>Asparagaceae</taxon>
        <taxon>Asparagoideae</taxon>
        <taxon>Asparagus</taxon>
    </lineage>
</organism>
<evidence type="ECO:0000256" key="1">
    <source>
        <dbReference type="ARBA" id="ARBA00023002"/>
    </source>
</evidence>
<dbReference type="SUPFAM" id="SSF51735">
    <property type="entry name" value="NAD(P)-binding Rossmann-fold domains"/>
    <property type="match status" value="1"/>
</dbReference>
<dbReference type="Proteomes" id="UP000243459">
    <property type="component" value="Chromosome 6"/>
</dbReference>
<dbReference type="PANTHER" id="PTHR10366:SF628">
    <property type="entry name" value="NAD(P)-BINDING ROSSMANN-FOLD SUPERFAMILY PROTEIN"/>
    <property type="match status" value="1"/>
</dbReference>
<sequence>MTTVCVTGATGYIGSWLVRSLLSKEYLVNATTRDINKGLEIFGDCDGLKLFRGDLSEEGSFDEAVKGCVCVFHVAASMEFGITAAENIEEYVQSNVLEPAIRGTINVLQSCSRAKTVKRVIFTSSISTITGKDDNGNWRSVVDESSTISLDRVWKDKPNGWVYALSKLLTEEKAFEFAKENGIDLVSIIPPTVAGPFLTPTVPASLQVLLSPVTGDPKLYAILLAVHSRLGSIPLVHIEDICNAHIFLMDATKAKGRYVCVAGSCSLPQIASLIDGRGDEEIHESKASLVISSKKLTDLGFEFKFSVRDIVKDTVSCYVECGFLKS</sequence>
<reference evidence="4" key="1">
    <citation type="journal article" date="2017" name="Nat. Commun.">
        <title>The asparagus genome sheds light on the origin and evolution of a young Y chromosome.</title>
        <authorList>
            <person name="Harkess A."/>
            <person name="Zhou J."/>
            <person name="Xu C."/>
            <person name="Bowers J.E."/>
            <person name="Van der Hulst R."/>
            <person name="Ayyampalayam S."/>
            <person name="Mercati F."/>
            <person name="Riccardi P."/>
            <person name="McKain M.R."/>
            <person name="Kakrana A."/>
            <person name="Tang H."/>
            <person name="Ray J."/>
            <person name="Groenendijk J."/>
            <person name="Arikit S."/>
            <person name="Mathioni S.M."/>
            <person name="Nakano M."/>
            <person name="Shan H."/>
            <person name="Telgmann-Rauber A."/>
            <person name="Kanno A."/>
            <person name="Yue Z."/>
            <person name="Chen H."/>
            <person name="Li W."/>
            <person name="Chen Y."/>
            <person name="Xu X."/>
            <person name="Zhang Y."/>
            <person name="Luo S."/>
            <person name="Chen H."/>
            <person name="Gao J."/>
            <person name="Mao Z."/>
            <person name="Pires J.C."/>
            <person name="Luo M."/>
            <person name="Kudrna D."/>
            <person name="Wing R.A."/>
            <person name="Meyers B.C."/>
            <person name="Yi K."/>
            <person name="Kong H."/>
            <person name="Lavrijsen P."/>
            <person name="Sunseri F."/>
            <person name="Falavigna A."/>
            <person name="Ye Y."/>
            <person name="Leebens-Mack J.H."/>
            <person name="Chen G."/>
        </authorList>
    </citation>
    <scope>NUCLEOTIDE SEQUENCE [LARGE SCALE GENOMIC DNA]</scope>
    <source>
        <strain evidence="4">cv. DH0086</strain>
    </source>
</reference>
<keyword evidence="4" id="KW-1185">Reference proteome</keyword>
<gene>
    <name evidence="3" type="ORF">A4U43_C06F2420</name>
</gene>
<proteinExistence type="predicted"/>
<dbReference type="CDD" id="cd08958">
    <property type="entry name" value="FR_SDR_e"/>
    <property type="match status" value="1"/>
</dbReference>